<evidence type="ECO:0000259" key="7">
    <source>
        <dbReference type="PROSITE" id="PS51093"/>
    </source>
</evidence>
<dbReference type="GO" id="GO:0009401">
    <property type="term" value="P:phosphoenolpyruvate-dependent sugar phosphotransferase system"/>
    <property type="evidence" value="ECO:0007669"/>
    <property type="project" value="UniProtKB-KW"/>
</dbReference>
<dbReference type="NCBIfam" id="TIGR00830">
    <property type="entry name" value="PTBA"/>
    <property type="match status" value="1"/>
</dbReference>
<feature type="domain" description="PTS EIIA type-1" evidence="7">
    <location>
        <begin position="20"/>
        <end position="125"/>
    </location>
</feature>
<dbReference type="PROSITE" id="PS00371">
    <property type="entry name" value="PTS_EIIA_TYPE_1_HIS"/>
    <property type="match status" value="1"/>
</dbReference>
<protein>
    <submittedName>
        <fullName evidence="8">PTS system N-acetylglucosamine-specific IIA component</fullName>
    </submittedName>
</protein>
<evidence type="ECO:0000313" key="9">
    <source>
        <dbReference type="Proteomes" id="UP000293852"/>
    </source>
</evidence>
<evidence type="ECO:0000256" key="1">
    <source>
        <dbReference type="ARBA" id="ARBA00004496"/>
    </source>
</evidence>
<dbReference type="PANTHER" id="PTHR45008:SF1">
    <property type="entry name" value="PTS SYSTEM GLUCOSE-SPECIFIC EIIA COMPONENT"/>
    <property type="match status" value="1"/>
</dbReference>
<dbReference type="EMBL" id="SGWX01000001">
    <property type="protein sequence ID" value="RZS62063.1"/>
    <property type="molecule type" value="Genomic_DNA"/>
</dbReference>
<keyword evidence="3" id="KW-0762">Sugar transport</keyword>
<evidence type="ECO:0000313" key="8">
    <source>
        <dbReference type="EMBL" id="RZS62063.1"/>
    </source>
</evidence>
<dbReference type="Proteomes" id="UP000293852">
    <property type="component" value="Unassembled WGS sequence"/>
</dbReference>
<evidence type="ECO:0000256" key="4">
    <source>
        <dbReference type="ARBA" id="ARBA00022679"/>
    </source>
</evidence>
<proteinExistence type="predicted"/>
<dbReference type="PROSITE" id="PS51093">
    <property type="entry name" value="PTS_EIIA_TYPE_1"/>
    <property type="match status" value="1"/>
</dbReference>
<organism evidence="8 9">
    <name type="scientific">Xylanimonas ulmi</name>
    <dbReference type="NCBI Taxonomy" id="228973"/>
    <lineage>
        <taxon>Bacteria</taxon>
        <taxon>Bacillati</taxon>
        <taxon>Actinomycetota</taxon>
        <taxon>Actinomycetes</taxon>
        <taxon>Micrococcales</taxon>
        <taxon>Promicromonosporaceae</taxon>
        <taxon>Xylanimonas</taxon>
    </lineage>
</organism>
<evidence type="ECO:0000256" key="3">
    <source>
        <dbReference type="ARBA" id="ARBA00022597"/>
    </source>
</evidence>
<dbReference type="InterPro" id="IPR001127">
    <property type="entry name" value="PTS_EIIA_1_perm"/>
</dbReference>
<dbReference type="OrthoDB" id="9797715at2"/>
<sequence>MVTVLAPVAGTVRALGDVPDPVFSAGLVGPGVAIDPSPEAGREAVSPVAGTIVKLHPHAFVVSEPGGRAVLVHLGIDTVQLEGEGFTLHVAEGDVVAAGQPVVTWDPAAVAAGGRSAVVPVVALDVGADGAAVLPAVGASVAAGEALLEVPAAAA</sequence>
<dbReference type="Gene3D" id="2.70.70.10">
    <property type="entry name" value="Glucose Permease (Domain IIA)"/>
    <property type="match status" value="1"/>
</dbReference>
<keyword evidence="4" id="KW-0808">Transferase</keyword>
<comment type="caution">
    <text evidence="8">The sequence shown here is derived from an EMBL/GenBank/DDBJ whole genome shotgun (WGS) entry which is preliminary data.</text>
</comment>
<dbReference type="InterPro" id="IPR050890">
    <property type="entry name" value="PTS_EIIA_component"/>
</dbReference>
<gene>
    <name evidence="8" type="ORF">EV386_2380</name>
</gene>
<reference evidence="8 9" key="1">
    <citation type="submission" date="2019-02" db="EMBL/GenBank/DDBJ databases">
        <title>Sequencing the genomes of 1000 actinobacteria strains.</title>
        <authorList>
            <person name="Klenk H.-P."/>
        </authorList>
    </citation>
    <scope>NUCLEOTIDE SEQUENCE [LARGE SCALE GENOMIC DNA]</scope>
    <source>
        <strain evidence="8 9">DSM 16932</strain>
    </source>
</reference>
<dbReference type="InterPro" id="IPR011055">
    <property type="entry name" value="Dup_hybrid_motif"/>
</dbReference>
<keyword evidence="2" id="KW-0813">Transport</keyword>
<dbReference type="AlphaFoldDB" id="A0A4Q7M4W6"/>
<keyword evidence="5" id="KW-0598">Phosphotransferase system</keyword>
<dbReference type="RefSeq" id="WP_130415223.1">
    <property type="nucleotide sequence ID" value="NZ_SGWX01000001.1"/>
</dbReference>
<name>A0A4Q7M4W6_9MICO</name>
<keyword evidence="6" id="KW-0418">Kinase</keyword>
<accession>A0A4Q7M4W6</accession>
<dbReference type="PANTHER" id="PTHR45008">
    <property type="entry name" value="PTS SYSTEM GLUCOSE-SPECIFIC EIIA COMPONENT"/>
    <property type="match status" value="1"/>
</dbReference>
<evidence type="ECO:0000256" key="6">
    <source>
        <dbReference type="ARBA" id="ARBA00022777"/>
    </source>
</evidence>
<evidence type="ECO:0000256" key="2">
    <source>
        <dbReference type="ARBA" id="ARBA00022448"/>
    </source>
</evidence>
<keyword evidence="9" id="KW-1185">Reference proteome</keyword>
<dbReference type="Pfam" id="PF00358">
    <property type="entry name" value="PTS_EIIA_1"/>
    <property type="match status" value="1"/>
</dbReference>
<comment type="subcellular location">
    <subcellularLocation>
        <location evidence="1">Cytoplasm</location>
    </subcellularLocation>
</comment>
<dbReference type="GO" id="GO:0016301">
    <property type="term" value="F:kinase activity"/>
    <property type="evidence" value="ECO:0007669"/>
    <property type="project" value="UniProtKB-KW"/>
</dbReference>
<evidence type="ECO:0000256" key="5">
    <source>
        <dbReference type="ARBA" id="ARBA00022683"/>
    </source>
</evidence>
<dbReference type="GO" id="GO:0005737">
    <property type="term" value="C:cytoplasm"/>
    <property type="evidence" value="ECO:0007669"/>
    <property type="project" value="UniProtKB-SubCell"/>
</dbReference>
<dbReference type="SUPFAM" id="SSF51261">
    <property type="entry name" value="Duplicated hybrid motif"/>
    <property type="match status" value="1"/>
</dbReference>